<comment type="caution">
    <text evidence="19">The sequence shown here is derived from an EMBL/GenBank/DDBJ whole genome shotgun (WGS) entry which is preliminary data.</text>
</comment>
<dbReference type="PANTHER" id="PTHR10357">
    <property type="entry name" value="ALPHA-AMYLASE FAMILY MEMBER"/>
    <property type="match status" value="1"/>
</dbReference>
<dbReference type="InterPro" id="IPR017853">
    <property type="entry name" value="GH"/>
</dbReference>
<dbReference type="GO" id="GO:0004556">
    <property type="term" value="F:alpha-amylase activity"/>
    <property type="evidence" value="ECO:0007669"/>
    <property type="project" value="UniProtKB-EC"/>
</dbReference>
<dbReference type="SUPFAM" id="SSF51445">
    <property type="entry name" value="(Trans)glycosidases"/>
    <property type="match status" value="1"/>
</dbReference>
<feature type="signal peptide" evidence="17">
    <location>
        <begin position="1"/>
        <end position="21"/>
    </location>
</feature>
<evidence type="ECO:0000256" key="12">
    <source>
        <dbReference type="PIRSR" id="PIRSR001024-1"/>
    </source>
</evidence>
<keyword evidence="5" id="KW-0479">Metal-binding</keyword>
<evidence type="ECO:0000256" key="11">
    <source>
        <dbReference type="ARBA" id="ARBA00023295"/>
    </source>
</evidence>
<accession>A0A507QL90</accession>
<dbReference type="InterPro" id="IPR013780">
    <property type="entry name" value="Glyco_hydro_b"/>
</dbReference>
<feature type="site" description="Transition state stabilizer" evidence="13">
    <location>
        <position position="319"/>
    </location>
</feature>
<feature type="binding site" evidence="15">
    <location>
        <position position="366"/>
    </location>
    <ligand>
        <name>substrate</name>
    </ligand>
</feature>
<feature type="domain" description="Glycosyl hydrolase family 13 catalytic" evidence="18">
    <location>
        <begin position="34"/>
        <end position="391"/>
    </location>
</feature>
<dbReference type="Gene3D" id="3.20.20.80">
    <property type="entry name" value="Glycosidases"/>
    <property type="match status" value="1"/>
</dbReference>
<keyword evidence="11" id="KW-0326">Glycosidase</keyword>
<evidence type="ECO:0000313" key="19">
    <source>
        <dbReference type="EMBL" id="TQB67874.1"/>
    </source>
</evidence>
<feature type="disulfide bond" evidence="14">
    <location>
        <begin position="264"/>
        <end position="305"/>
    </location>
</feature>
<feature type="active site" description="Nucleophile" evidence="12">
    <location>
        <position position="230"/>
    </location>
</feature>
<dbReference type="FunFam" id="3.20.20.80:FF:000120">
    <property type="entry name" value="Alpha-amylase A"/>
    <property type="match status" value="1"/>
</dbReference>
<name>A0A507QL90_MONPU</name>
<reference evidence="19 20" key="1">
    <citation type="submission" date="2019-06" db="EMBL/GenBank/DDBJ databases">
        <title>Wine fermentation using esterase from Monascus purpureus.</title>
        <authorList>
            <person name="Geng C."/>
            <person name="Zhang Y."/>
        </authorList>
    </citation>
    <scope>NUCLEOTIDE SEQUENCE [LARGE SCALE GENOMIC DNA]</scope>
    <source>
        <strain evidence="19">HQ1</strain>
    </source>
</reference>
<evidence type="ECO:0000256" key="6">
    <source>
        <dbReference type="ARBA" id="ARBA00022801"/>
    </source>
</evidence>
<evidence type="ECO:0000256" key="8">
    <source>
        <dbReference type="ARBA" id="ARBA00023157"/>
    </source>
</evidence>
<keyword evidence="10" id="KW-0119">Carbohydrate metabolism</keyword>
<keyword evidence="17" id="KW-0732">Signal</keyword>
<dbReference type="InterPro" id="IPR006047">
    <property type="entry name" value="GH13_cat_dom"/>
</dbReference>
<dbReference type="PROSITE" id="PS51257">
    <property type="entry name" value="PROKAR_LIPOPROTEIN"/>
    <property type="match status" value="1"/>
</dbReference>
<dbReference type="Proteomes" id="UP000319663">
    <property type="component" value="Unassembled WGS sequence"/>
</dbReference>
<feature type="chain" id="PRO_5021226143" description="alpha-amylase" evidence="17">
    <location>
        <begin position="22"/>
        <end position="550"/>
    </location>
</feature>
<dbReference type="InterPro" id="IPR015340">
    <property type="entry name" value="A_amylase_C_dom"/>
</dbReference>
<evidence type="ECO:0000256" key="14">
    <source>
        <dbReference type="PIRSR" id="PIRSR001024-4"/>
    </source>
</evidence>
<dbReference type="Pfam" id="PF00128">
    <property type="entry name" value="Alpha-amylase"/>
    <property type="match status" value="1"/>
</dbReference>
<keyword evidence="20" id="KW-1185">Reference proteome</keyword>
<evidence type="ECO:0000256" key="9">
    <source>
        <dbReference type="ARBA" id="ARBA00023180"/>
    </source>
</evidence>
<keyword evidence="7" id="KW-0106">Calcium</keyword>
<feature type="disulfide bond" evidence="14">
    <location>
        <begin position="174"/>
        <end position="188"/>
    </location>
</feature>
<evidence type="ECO:0000256" key="16">
    <source>
        <dbReference type="SAM" id="MobiDB-lite"/>
    </source>
</evidence>
<protein>
    <recommendedName>
        <fullName evidence="4">alpha-amylase</fullName>
        <ecNumber evidence="4">3.2.1.1</ecNumber>
    </recommendedName>
</protein>
<dbReference type="STRING" id="5098.A0A507QL90"/>
<evidence type="ECO:0000256" key="15">
    <source>
        <dbReference type="PIRSR" id="PIRSR001024-5"/>
    </source>
</evidence>
<feature type="binding site" evidence="15">
    <location>
        <position position="258"/>
    </location>
    <ligand>
        <name>substrate</name>
    </ligand>
</feature>
<feature type="region of interest" description="Disordered" evidence="16">
    <location>
        <begin position="499"/>
        <end position="522"/>
    </location>
</feature>
<evidence type="ECO:0000256" key="2">
    <source>
        <dbReference type="ARBA" id="ARBA00001913"/>
    </source>
</evidence>
<gene>
    <name evidence="19" type="ORF">MPDQ_004424</name>
</gene>
<keyword evidence="9" id="KW-0325">Glycoprotein</keyword>
<evidence type="ECO:0000256" key="3">
    <source>
        <dbReference type="ARBA" id="ARBA00008061"/>
    </source>
</evidence>
<evidence type="ECO:0000256" key="5">
    <source>
        <dbReference type="ARBA" id="ARBA00022723"/>
    </source>
</evidence>
<evidence type="ECO:0000256" key="13">
    <source>
        <dbReference type="PIRSR" id="PIRSR001024-2"/>
    </source>
</evidence>
<proteinExistence type="inferred from homology"/>
<comment type="catalytic activity">
    <reaction evidence="1">
        <text>Endohydrolysis of (1-&gt;4)-alpha-D-glucosidic linkages in polysaccharides containing three or more (1-&gt;4)-alpha-linked D-glucose units.</text>
        <dbReference type="EC" id="3.2.1.1"/>
    </reaction>
</comment>
<dbReference type="PANTHER" id="PTHR10357:SF208">
    <property type="entry name" value="ALPHA-AMYLASE"/>
    <property type="match status" value="1"/>
</dbReference>
<keyword evidence="8 14" id="KW-1015">Disulfide bond</keyword>
<feature type="binding site" evidence="15">
    <location>
        <position position="228"/>
    </location>
    <ligand>
        <name>substrate</name>
    </ligand>
</feature>
<dbReference type="CDD" id="cd11319">
    <property type="entry name" value="AmyAc_euk_AmyA"/>
    <property type="match status" value="1"/>
</dbReference>
<dbReference type="GO" id="GO:0005509">
    <property type="term" value="F:calcium ion binding"/>
    <property type="evidence" value="ECO:0007669"/>
    <property type="project" value="InterPro"/>
</dbReference>
<evidence type="ECO:0000313" key="20">
    <source>
        <dbReference type="Proteomes" id="UP000319663"/>
    </source>
</evidence>
<feature type="disulfide bond" evidence="14">
    <location>
        <begin position="461"/>
        <end position="496"/>
    </location>
</feature>
<evidence type="ECO:0000259" key="18">
    <source>
        <dbReference type="SMART" id="SM00642"/>
    </source>
</evidence>
<dbReference type="SMART" id="SM00642">
    <property type="entry name" value="Aamy"/>
    <property type="match status" value="1"/>
</dbReference>
<evidence type="ECO:0000256" key="17">
    <source>
        <dbReference type="SAM" id="SignalP"/>
    </source>
</evidence>
<sequence>MALRRISAALALSGFAGCSLAASAEEWASRSIYQIITDRYARSDGTSGTCDPMKYCGGTWKGLADNLDYIQGMGFTALQISPITKNLEQNTIYGEAYHGYWPQDLYTLNAHFGTPDDLKNLVSELHKRDMYLMVDVVSNEMGYDIGNNTMSNSTHIDYSVFNPFNSSSDYTPFCPIDDWQDSYQLTNCWLGSKGVATPRMKTTDPAISKTLTQWIEDLVGTYNVDGIRIDGAKQIETPYMEAFVKSAGVFSMAEVMDGDAKFVCNYQQYSSGLENYPYYYHIIGAFTAGKMDALVSMVKDVQSTCSSPQYLVNFIENQDNARFASAGGNLTLAKNAAAFTILADGIPKVYYGQEQFLTGEYSPYNRQDLWSTNYDTNAPLYQLIGTLNKLRNHAISLDDRYVTNTSTILYHDGSTYATRKGPDGVQIVSVLSNQGVNGGAYKLDIDGAAQEGTNLTDVLSCKTVVAGDNGTITIDMDKGEPHVFFPTYQLNGTGLCGNSKSATSASSSSPSGTSTSATATSTKDSAANGLSASFGLMGLGMMGVVGPFLS</sequence>
<feature type="binding site" evidence="15">
    <location>
        <position position="101"/>
    </location>
    <ligand>
        <name>substrate</name>
    </ligand>
</feature>
<evidence type="ECO:0000256" key="4">
    <source>
        <dbReference type="ARBA" id="ARBA00012595"/>
    </source>
</evidence>
<dbReference type="GO" id="GO:0016052">
    <property type="term" value="P:carbohydrate catabolic process"/>
    <property type="evidence" value="ECO:0007669"/>
    <property type="project" value="InterPro"/>
</dbReference>
<feature type="binding site" evidence="15">
    <location>
        <position position="319"/>
    </location>
    <ligand>
        <name>substrate</name>
    </ligand>
</feature>
<dbReference type="Pfam" id="PF09260">
    <property type="entry name" value="A_amylase_dom_C"/>
    <property type="match status" value="1"/>
</dbReference>
<dbReference type="EMBL" id="VIFY01000289">
    <property type="protein sequence ID" value="TQB67874.1"/>
    <property type="molecule type" value="Genomic_DNA"/>
</dbReference>
<dbReference type="EC" id="3.2.1.1" evidence="4"/>
<dbReference type="SUPFAM" id="SSF51011">
    <property type="entry name" value="Glycosyl hydrolase domain"/>
    <property type="match status" value="1"/>
</dbReference>
<comment type="similarity">
    <text evidence="3">Belongs to the glycosyl hydrolase 13 family.</text>
</comment>
<evidence type="ECO:0000256" key="10">
    <source>
        <dbReference type="ARBA" id="ARBA00023277"/>
    </source>
</evidence>
<dbReference type="InterPro" id="IPR013777">
    <property type="entry name" value="A-amylase-like"/>
</dbReference>
<keyword evidence="6" id="KW-0378">Hydrolase</keyword>
<comment type="cofactor">
    <cofactor evidence="2">
        <name>Ca(2+)</name>
        <dbReference type="ChEBI" id="CHEBI:29108"/>
    </cofactor>
</comment>
<dbReference type="AlphaFoldDB" id="A0A507QL90"/>
<evidence type="ECO:0000256" key="7">
    <source>
        <dbReference type="ARBA" id="ARBA00022837"/>
    </source>
</evidence>
<feature type="disulfide bond" evidence="14">
    <location>
        <begin position="50"/>
        <end position="56"/>
    </location>
</feature>
<organism evidence="19 20">
    <name type="scientific">Monascus purpureus</name>
    <name type="common">Red mold</name>
    <name type="synonym">Monascus anka</name>
    <dbReference type="NCBI Taxonomy" id="5098"/>
    <lineage>
        <taxon>Eukaryota</taxon>
        <taxon>Fungi</taxon>
        <taxon>Dikarya</taxon>
        <taxon>Ascomycota</taxon>
        <taxon>Pezizomycotina</taxon>
        <taxon>Eurotiomycetes</taxon>
        <taxon>Eurotiomycetidae</taxon>
        <taxon>Eurotiales</taxon>
        <taxon>Aspergillaceae</taxon>
        <taxon>Monascus</taxon>
    </lineage>
</organism>
<evidence type="ECO:0000256" key="1">
    <source>
        <dbReference type="ARBA" id="ARBA00000548"/>
    </source>
</evidence>
<feature type="active site" description="Proton donor" evidence="12">
    <location>
        <position position="254"/>
    </location>
</feature>
<dbReference type="PIRSF" id="PIRSF001024">
    <property type="entry name" value="Alph-amyl_fung"/>
    <property type="match status" value="1"/>
</dbReference>
<dbReference type="Gene3D" id="2.60.40.1180">
    <property type="entry name" value="Golgi alpha-mannosidase II"/>
    <property type="match status" value="1"/>
</dbReference>